<accession>A0A367EDD2</accession>
<dbReference type="RefSeq" id="WP_114017436.1">
    <property type="nucleotide sequence ID" value="NZ_QOIM01000040.1"/>
</dbReference>
<feature type="compositionally biased region" description="Acidic residues" evidence="1">
    <location>
        <begin position="150"/>
        <end position="165"/>
    </location>
</feature>
<reference evidence="4 5" key="1">
    <citation type="submission" date="2018-06" db="EMBL/GenBank/DDBJ databases">
        <title>Streptomyces reniochalinae sp. nov. and Streptomyces diacarnus sp. nov. from marine sponges.</title>
        <authorList>
            <person name="Li L."/>
        </authorList>
    </citation>
    <scope>NUCLEOTIDE SEQUENCE [LARGE SCALE GENOMIC DNA]</scope>
    <source>
        <strain evidence="4 5">LHW50302</strain>
    </source>
</reference>
<feature type="compositionally biased region" description="Low complexity" evidence="1">
    <location>
        <begin position="252"/>
        <end position="264"/>
    </location>
</feature>
<feature type="compositionally biased region" description="Pro residues" evidence="1">
    <location>
        <begin position="265"/>
        <end position="276"/>
    </location>
</feature>
<feature type="region of interest" description="Disordered" evidence="1">
    <location>
        <begin position="127"/>
        <end position="165"/>
    </location>
</feature>
<name>A0A367EDD2_9ACTN</name>
<dbReference type="EMBL" id="QOIM01000040">
    <property type="protein sequence ID" value="RCG15769.1"/>
    <property type="molecule type" value="Genomic_DNA"/>
</dbReference>
<dbReference type="CDD" id="cd00254">
    <property type="entry name" value="LT-like"/>
    <property type="match status" value="1"/>
</dbReference>
<dbReference type="Gene3D" id="1.10.530.10">
    <property type="match status" value="1"/>
</dbReference>
<sequence>MSDDGGGASSKAAMIGLASLGCGCMSLPVAAAGLVVVLIIFGGLGVLFAPIIALILFFGGGGSGGDGGSGIDTDEVSESVQGDGKGDLDENTIPDDLADTIEEAGGICDVIGPVVIAAQIERESSFNKDMLGPNGEEGISQLPPDKFEEFGEDEDDNDETQATDPEDSIMAQGRYMCDLAEKIKPLVDSGEAMDGESVLDLTLAAYAVGLDAVKEAKGVPATSEAQSYVAGVRANFPRFEGIGGSVAPSDFPSESIPSTSNPSVSSPPSPDKSPSPDPEDSGSPDPQDSGSPDPEESGE</sequence>
<dbReference type="InterPro" id="IPR008258">
    <property type="entry name" value="Transglycosylase_SLT_dom_1"/>
</dbReference>
<dbReference type="AlphaFoldDB" id="A0A367EDD2"/>
<dbReference type="OrthoDB" id="9815778at2"/>
<gene>
    <name evidence="4" type="ORF">DQ392_22080</name>
</gene>
<evidence type="ECO:0000313" key="5">
    <source>
        <dbReference type="Proteomes" id="UP000253507"/>
    </source>
</evidence>
<keyword evidence="2" id="KW-1133">Transmembrane helix</keyword>
<keyword evidence="2" id="KW-0812">Transmembrane</keyword>
<evidence type="ECO:0000313" key="4">
    <source>
        <dbReference type="EMBL" id="RCG15769.1"/>
    </source>
</evidence>
<evidence type="ECO:0000256" key="2">
    <source>
        <dbReference type="SAM" id="Phobius"/>
    </source>
</evidence>
<evidence type="ECO:0000259" key="3">
    <source>
        <dbReference type="Pfam" id="PF01464"/>
    </source>
</evidence>
<feature type="region of interest" description="Disordered" evidence="1">
    <location>
        <begin position="68"/>
        <end position="93"/>
    </location>
</feature>
<keyword evidence="2" id="KW-0472">Membrane</keyword>
<feature type="compositionally biased region" description="Low complexity" evidence="1">
    <location>
        <begin position="283"/>
        <end position="292"/>
    </location>
</feature>
<evidence type="ECO:0000256" key="1">
    <source>
        <dbReference type="SAM" id="MobiDB-lite"/>
    </source>
</evidence>
<feature type="region of interest" description="Disordered" evidence="1">
    <location>
        <begin position="245"/>
        <end position="299"/>
    </location>
</feature>
<organism evidence="4 5">
    <name type="scientific">Streptomyces reniochalinae</name>
    <dbReference type="NCBI Taxonomy" id="2250578"/>
    <lineage>
        <taxon>Bacteria</taxon>
        <taxon>Bacillati</taxon>
        <taxon>Actinomycetota</taxon>
        <taxon>Actinomycetes</taxon>
        <taxon>Kitasatosporales</taxon>
        <taxon>Streptomycetaceae</taxon>
        <taxon>Streptomyces</taxon>
    </lineage>
</organism>
<dbReference type="Proteomes" id="UP000253507">
    <property type="component" value="Unassembled WGS sequence"/>
</dbReference>
<feature type="domain" description="Transglycosylase SLT" evidence="3">
    <location>
        <begin position="113"/>
        <end position="225"/>
    </location>
</feature>
<keyword evidence="5" id="KW-1185">Reference proteome</keyword>
<feature type="transmembrane region" description="Helical" evidence="2">
    <location>
        <begin position="37"/>
        <end position="58"/>
    </location>
</feature>
<feature type="transmembrane region" description="Helical" evidence="2">
    <location>
        <begin position="12"/>
        <end position="31"/>
    </location>
</feature>
<proteinExistence type="predicted"/>
<protein>
    <submittedName>
        <fullName evidence="4">Lytic transglycosylase domain-containing protein</fullName>
    </submittedName>
</protein>
<dbReference type="Pfam" id="PF01464">
    <property type="entry name" value="SLT"/>
    <property type="match status" value="1"/>
</dbReference>
<dbReference type="InterPro" id="IPR023346">
    <property type="entry name" value="Lysozyme-like_dom_sf"/>
</dbReference>
<dbReference type="SUPFAM" id="SSF53955">
    <property type="entry name" value="Lysozyme-like"/>
    <property type="match status" value="1"/>
</dbReference>
<comment type="caution">
    <text evidence="4">The sequence shown here is derived from an EMBL/GenBank/DDBJ whole genome shotgun (WGS) entry which is preliminary data.</text>
</comment>